<comment type="caution">
    <text evidence="8">The sequence shown here is derived from an EMBL/GenBank/DDBJ whole genome shotgun (WGS) entry which is preliminary data.</text>
</comment>
<evidence type="ECO:0000256" key="2">
    <source>
        <dbReference type="ARBA" id="ARBA00022692"/>
    </source>
</evidence>
<accession>A0ABU8FEU8</accession>
<evidence type="ECO:0000256" key="1">
    <source>
        <dbReference type="ARBA" id="ARBA00006068"/>
    </source>
</evidence>
<dbReference type="NCBIfam" id="TIGR00350">
    <property type="entry name" value="lytR_cpsA_psr"/>
    <property type="match status" value="1"/>
</dbReference>
<name>A0ABU8FEU8_9BACI</name>
<dbReference type="Gene3D" id="3.40.630.190">
    <property type="entry name" value="LCP protein"/>
    <property type="match status" value="1"/>
</dbReference>
<keyword evidence="2 6" id="KW-0812">Transmembrane</keyword>
<reference evidence="8 9" key="1">
    <citation type="submission" date="2024-01" db="EMBL/GenBank/DDBJ databases">
        <title>Seven novel Bacillus-like species.</title>
        <authorList>
            <person name="Liu G."/>
        </authorList>
    </citation>
    <scope>NUCLEOTIDE SEQUENCE [LARGE SCALE GENOMIC DNA]</scope>
    <source>
        <strain evidence="8 9">FJAT-51639</strain>
    </source>
</reference>
<feature type="compositionally biased region" description="Basic and acidic residues" evidence="5">
    <location>
        <begin position="348"/>
        <end position="359"/>
    </location>
</feature>
<feature type="region of interest" description="Disordered" evidence="5">
    <location>
        <begin position="324"/>
        <end position="414"/>
    </location>
</feature>
<evidence type="ECO:0000313" key="9">
    <source>
        <dbReference type="Proteomes" id="UP001372526"/>
    </source>
</evidence>
<protein>
    <submittedName>
        <fullName evidence="8">LCP family protein</fullName>
    </submittedName>
</protein>
<evidence type="ECO:0000313" key="8">
    <source>
        <dbReference type="EMBL" id="MEI4801212.1"/>
    </source>
</evidence>
<organism evidence="8 9">
    <name type="scientific">Bacillus bruguierae</name>
    <dbReference type="NCBI Taxonomy" id="3127667"/>
    <lineage>
        <taxon>Bacteria</taxon>
        <taxon>Bacillati</taxon>
        <taxon>Bacillota</taxon>
        <taxon>Bacilli</taxon>
        <taxon>Bacillales</taxon>
        <taxon>Bacillaceae</taxon>
        <taxon>Bacillus</taxon>
    </lineage>
</organism>
<proteinExistence type="inferred from homology"/>
<dbReference type="InterPro" id="IPR004474">
    <property type="entry name" value="LytR_CpsA_psr"/>
</dbReference>
<evidence type="ECO:0000256" key="3">
    <source>
        <dbReference type="ARBA" id="ARBA00022968"/>
    </source>
</evidence>
<evidence type="ECO:0000256" key="5">
    <source>
        <dbReference type="SAM" id="MobiDB-lite"/>
    </source>
</evidence>
<evidence type="ECO:0000256" key="6">
    <source>
        <dbReference type="SAM" id="Phobius"/>
    </source>
</evidence>
<dbReference type="EMBL" id="JBAWSX010000003">
    <property type="protein sequence ID" value="MEI4801212.1"/>
    <property type="molecule type" value="Genomic_DNA"/>
</dbReference>
<evidence type="ECO:0000256" key="4">
    <source>
        <dbReference type="ARBA" id="ARBA00022989"/>
    </source>
</evidence>
<dbReference type="Proteomes" id="UP001372526">
    <property type="component" value="Unassembled WGS sequence"/>
</dbReference>
<keyword evidence="4 6" id="KW-1133">Transmembrane helix</keyword>
<feature type="compositionally biased region" description="Acidic residues" evidence="5">
    <location>
        <begin position="405"/>
        <end position="414"/>
    </location>
</feature>
<sequence>MEDRYRHLQNRRTKKKRRRRGLIYLFFALLIGGGGVYAYNSYSSLMGIYSGLQHDKSKLRTEDVEITKKPFSLLIMGIEDYATGGENGRTDSLMFATINPNSQKVSLMSIPRDSRVTIVGRDKKDKINAAHAYGGEKMAKDTVENFLKVPVDHYVKLDFKGFKGIVDAVGGVTVDVPFDFWERSDVNYYKKIEFKKGQQHLNGEEALAYVRMRKQDPNGDFGRAARQRQVLAAVVQELNSASTVFKINDLAKAIGKYVKTDIPVSDGLALYKKFSGFNPSNIQTVKLEGEDTKIDGIYYFVPNEVSIQEIRQTFMQNLELEAQAPAPDTQKQPETKEPAKPANDSNTDEGKQELPKPDHNSNTQAGKQETTKPDHNSNTQAGKQETTKPNHNSNTQKTPPSNHESDEEWQMSAH</sequence>
<keyword evidence="9" id="KW-1185">Reference proteome</keyword>
<dbReference type="RefSeq" id="WP_336471973.1">
    <property type="nucleotide sequence ID" value="NZ_JBAWSX010000003.1"/>
</dbReference>
<evidence type="ECO:0000259" key="7">
    <source>
        <dbReference type="Pfam" id="PF03816"/>
    </source>
</evidence>
<keyword evidence="6" id="KW-0472">Membrane</keyword>
<gene>
    <name evidence="8" type="ORF">WAZ07_07685</name>
</gene>
<keyword evidence="3" id="KW-0735">Signal-anchor</keyword>
<dbReference type="Pfam" id="PF03816">
    <property type="entry name" value="LytR_cpsA_psr"/>
    <property type="match status" value="1"/>
</dbReference>
<feature type="transmembrane region" description="Helical" evidence="6">
    <location>
        <begin position="21"/>
        <end position="39"/>
    </location>
</feature>
<dbReference type="InterPro" id="IPR050922">
    <property type="entry name" value="LytR/CpsA/Psr_CW_biosynth"/>
</dbReference>
<dbReference type="PANTHER" id="PTHR33392">
    <property type="entry name" value="POLYISOPRENYL-TEICHOIC ACID--PEPTIDOGLYCAN TEICHOIC ACID TRANSFERASE TAGU"/>
    <property type="match status" value="1"/>
</dbReference>
<feature type="compositionally biased region" description="Polar residues" evidence="5">
    <location>
        <begin position="376"/>
        <end position="402"/>
    </location>
</feature>
<dbReference type="PANTHER" id="PTHR33392:SF10">
    <property type="entry name" value="POLYISOPRENYL-TEICHOIC ACID--PEPTIDOGLYCAN TEICHOIC ACID TRANSFERASE TAGV"/>
    <property type="match status" value="1"/>
</dbReference>
<feature type="domain" description="Cell envelope-related transcriptional attenuator" evidence="7">
    <location>
        <begin position="89"/>
        <end position="239"/>
    </location>
</feature>
<comment type="similarity">
    <text evidence="1">Belongs to the LytR/CpsA/Psr (LCP) family.</text>
</comment>